<protein>
    <recommendedName>
        <fullName evidence="3">F-box domain-containing protein</fullName>
    </recommendedName>
</protein>
<evidence type="ECO:0000313" key="2">
    <source>
        <dbReference type="Proteomes" id="UP001194580"/>
    </source>
</evidence>
<evidence type="ECO:0000313" key="1">
    <source>
        <dbReference type="EMBL" id="KAG0274381.1"/>
    </source>
</evidence>
<dbReference type="EMBL" id="JAAAIL010000612">
    <property type="protein sequence ID" value="KAG0274381.1"/>
    <property type="molecule type" value="Genomic_DNA"/>
</dbReference>
<evidence type="ECO:0008006" key="3">
    <source>
        <dbReference type="Google" id="ProtNLM"/>
    </source>
</evidence>
<dbReference type="AlphaFoldDB" id="A0AAD4H6F3"/>
<organism evidence="1 2">
    <name type="scientific">Linnemannia exigua</name>
    <dbReference type="NCBI Taxonomy" id="604196"/>
    <lineage>
        <taxon>Eukaryota</taxon>
        <taxon>Fungi</taxon>
        <taxon>Fungi incertae sedis</taxon>
        <taxon>Mucoromycota</taxon>
        <taxon>Mortierellomycotina</taxon>
        <taxon>Mortierellomycetes</taxon>
        <taxon>Mortierellales</taxon>
        <taxon>Mortierellaceae</taxon>
        <taxon>Linnemannia</taxon>
    </lineage>
</organism>
<dbReference type="Proteomes" id="UP001194580">
    <property type="component" value="Unassembled WGS sequence"/>
</dbReference>
<comment type="caution">
    <text evidence="1">The sequence shown here is derived from an EMBL/GenBank/DDBJ whole genome shotgun (WGS) entry which is preliminary data.</text>
</comment>
<sequence length="146" mass="16960">MESAFTRLFRIHELICLITSHLAKKDISHLMRTSRQMVTALEPSFYHELKTHYKPNTVNLWESPEGLKALARNMHFVKTWRSDLLFIVYYYHALVDFDSINNTLSSTLPKRTTSRRTDHSPTGDVCQQQQLLVDCCCQVGDRVSQS</sequence>
<proteinExistence type="predicted"/>
<accession>A0AAD4H6F3</accession>
<name>A0AAD4H6F3_9FUNG</name>
<reference evidence="1" key="1">
    <citation type="journal article" date="2020" name="Fungal Divers.">
        <title>Resolving the Mortierellaceae phylogeny through synthesis of multi-gene phylogenetics and phylogenomics.</title>
        <authorList>
            <person name="Vandepol N."/>
            <person name="Liber J."/>
            <person name="Desiro A."/>
            <person name="Na H."/>
            <person name="Kennedy M."/>
            <person name="Barry K."/>
            <person name="Grigoriev I.V."/>
            <person name="Miller A.N."/>
            <person name="O'Donnell K."/>
            <person name="Stajich J.E."/>
            <person name="Bonito G."/>
        </authorList>
    </citation>
    <scope>NUCLEOTIDE SEQUENCE</scope>
    <source>
        <strain evidence="1">NRRL 28262</strain>
    </source>
</reference>
<keyword evidence="2" id="KW-1185">Reference proteome</keyword>
<gene>
    <name evidence="1" type="ORF">BGZ95_009856</name>
</gene>